<evidence type="ECO:0000256" key="2">
    <source>
        <dbReference type="ARBA" id="ARBA00010701"/>
    </source>
</evidence>
<proteinExistence type="inferred from homology"/>
<keyword evidence="11" id="KW-1185">Reference proteome</keyword>
<dbReference type="GO" id="GO:0016042">
    <property type="term" value="P:lipid catabolic process"/>
    <property type="evidence" value="ECO:0007669"/>
    <property type="project" value="UniProtKB-KW"/>
</dbReference>
<dbReference type="AlphaFoldDB" id="A0A158PRQ3"/>
<sequence length="791" mass="90996">MESLTETHTTVKIVHKFHKVQIILYHGYPVQVFHAYTSDGYILDLHRIPFGKNGYSISRKYRPAIFLQHGLLGSSADWVENYPNESFGNYIKYSLMLIISSWDEMAKYDLDAMFDVVLKVTKQRSLYYVGFSQGTLIMFVKLSQDPNFASKIRKFFALAPVATVANVKGLFRLFATKIFPRAKLIQQFFGNRFFTLNSKLTKTISMLICEISFFNPFCNDIIFQIAGPDNGQFNKSRLSVYIGGEGGTSVMNMIHWVQMINSGKLQAYDYESVKENQRHYGNEKDSPPIYDISSVNVPIYLYWSLNDWLANTIDIRKSLLSVLPNKSIRGGKVFKNYNHLDFIWGLRAANEIYRSIISIIHKERKMNYMKYDIGGMPNNWSNKLYSLQWLEKYNAMILSANTTKITNEISIKPLPEATMTTNEIITYHGYPSETHTVTTDDGYILELHRIPGGKAANYSRNESKSVVFLQHGFIGSSAVWVTNLPNQSAAFVFADAGFDVWMGNVRGNTYSTKHVKYTQNDLKYWKFTFDEFAKYDLDSMINYVLNKTCQRFLYYIGYSEGTLTMFAKLSIDQLFAQKIRKFFALGPIGTLAHIKGLVGVAGKNFLRPLKLLVKITGKFMPNESIFQKISKSTCSLKSVVEHCENLMFQMTGPATIQMNVSRIPVYMSHLPAGTSMANVLHWAQMVNSHKTQMYDYGSENKNMKHYNMKTPPLYNLSLINAPVYLYWSEQDWLADKRDIQDSLIAKIPSKYLIQNNELQNFNHFDFIWGIHAADQIYKPIIEIIRNDKTKL</sequence>
<evidence type="ECO:0000259" key="9">
    <source>
        <dbReference type="Pfam" id="PF04083"/>
    </source>
</evidence>
<accession>A0A158PRQ3</accession>
<feature type="domain" description="Partial AB-hydrolase lipase" evidence="9">
    <location>
        <begin position="421"/>
        <end position="484"/>
    </location>
</feature>
<organism evidence="12">
    <name type="scientific">Brugia pahangi</name>
    <name type="common">Filarial nematode worm</name>
    <dbReference type="NCBI Taxonomy" id="6280"/>
    <lineage>
        <taxon>Eukaryota</taxon>
        <taxon>Metazoa</taxon>
        <taxon>Ecdysozoa</taxon>
        <taxon>Nematoda</taxon>
        <taxon>Chromadorea</taxon>
        <taxon>Rhabditida</taxon>
        <taxon>Spirurina</taxon>
        <taxon>Spiruromorpha</taxon>
        <taxon>Filarioidea</taxon>
        <taxon>Onchocercidae</taxon>
        <taxon>Brugia</taxon>
    </lineage>
</organism>
<reference evidence="12" key="1">
    <citation type="submission" date="2016-04" db="UniProtKB">
        <authorList>
            <consortium name="WormBaseParasite"/>
        </authorList>
    </citation>
    <scope>IDENTIFICATION</scope>
</reference>
<gene>
    <name evidence="10" type="ORF">BPAG_LOCUS10910</name>
</gene>
<dbReference type="GO" id="GO:0016787">
    <property type="term" value="F:hydrolase activity"/>
    <property type="evidence" value="ECO:0007669"/>
    <property type="project" value="UniProtKB-KW"/>
</dbReference>
<keyword evidence="4" id="KW-0378">Hydrolase</keyword>
<dbReference type="STRING" id="6280.A0A158PRQ3"/>
<comment type="similarity">
    <text evidence="2">Belongs to the AB hydrolase superfamily. Lipase family.</text>
</comment>
<evidence type="ECO:0000313" key="10">
    <source>
        <dbReference type="EMBL" id="VDN92096.1"/>
    </source>
</evidence>
<evidence type="ECO:0000256" key="1">
    <source>
        <dbReference type="ARBA" id="ARBA00004227"/>
    </source>
</evidence>
<keyword evidence="6" id="KW-0443">Lipid metabolism</keyword>
<evidence type="ECO:0000256" key="7">
    <source>
        <dbReference type="ARBA" id="ARBA00023180"/>
    </source>
</evidence>
<dbReference type="Proteomes" id="UP000278627">
    <property type="component" value="Unassembled WGS sequence"/>
</dbReference>
<dbReference type="EMBL" id="UZAD01013205">
    <property type="protein sequence ID" value="VDN92096.1"/>
    <property type="molecule type" value="Genomic_DNA"/>
</dbReference>
<dbReference type="FunFam" id="3.40.50.1820:FF:000021">
    <property type="entry name" value="Lipase"/>
    <property type="match status" value="1"/>
</dbReference>
<dbReference type="InterPro" id="IPR006693">
    <property type="entry name" value="AB_hydrolase_lipase"/>
</dbReference>
<dbReference type="FunFam" id="3.40.50.1820:FF:000057">
    <property type="entry name" value="Lipase"/>
    <property type="match status" value="1"/>
</dbReference>
<protein>
    <submittedName>
        <fullName evidence="12">Abhydro_lipase domain-containing protein</fullName>
    </submittedName>
</protein>
<reference evidence="10 11" key="2">
    <citation type="submission" date="2018-11" db="EMBL/GenBank/DDBJ databases">
        <authorList>
            <consortium name="Pathogen Informatics"/>
        </authorList>
    </citation>
    <scope>NUCLEOTIDE SEQUENCE [LARGE SCALE GENOMIC DNA]</scope>
</reference>
<evidence type="ECO:0000256" key="8">
    <source>
        <dbReference type="ARBA" id="ARBA00023228"/>
    </source>
</evidence>
<evidence type="ECO:0000256" key="5">
    <source>
        <dbReference type="ARBA" id="ARBA00022963"/>
    </source>
</evidence>
<keyword evidence="7" id="KW-0325">Glycoprotein</keyword>
<evidence type="ECO:0000256" key="4">
    <source>
        <dbReference type="ARBA" id="ARBA00022801"/>
    </source>
</evidence>
<dbReference type="WBParaSite" id="BPAG_0001094801-mRNA-1">
    <property type="protein sequence ID" value="BPAG_0001094801-mRNA-1"/>
    <property type="gene ID" value="BPAG_0001094801"/>
</dbReference>
<dbReference type="InterPro" id="IPR029058">
    <property type="entry name" value="AB_hydrolase_fold"/>
</dbReference>
<keyword evidence="5" id="KW-0442">Lipid degradation</keyword>
<evidence type="ECO:0000256" key="6">
    <source>
        <dbReference type="ARBA" id="ARBA00023098"/>
    </source>
</evidence>
<dbReference type="Pfam" id="PF04083">
    <property type="entry name" value="Abhydro_lipase"/>
    <property type="match status" value="2"/>
</dbReference>
<evidence type="ECO:0000313" key="11">
    <source>
        <dbReference type="Proteomes" id="UP000278627"/>
    </source>
</evidence>
<evidence type="ECO:0000313" key="12">
    <source>
        <dbReference type="WBParaSite" id="BPAG_0001094801-mRNA-1"/>
    </source>
</evidence>
<dbReference type="PANTHER" id="PTHR11005">
    <property type="entry name" value="LYSOSOMAL ACID LIPASE-RELATED"/>
    <property type="match status" value="1"/>
</dbReference>
<dbReference type="Gene3D" id="3.40.50.1820">
    <property type="entry name" value="alpha/beta hydrolase"/>
    <property type="match status" value="2"/>
</dbReference>
<dbReference type="SUPFAM" id="SSF53474">
    <property type="entry name" value="alpha/beta-Hydrolases"/>
    <property type="match status" value="2"/>
</dbReference>
<evidence type="ECO:0000256" key="3">
    <source>
        <dbReference type="ARBA" id="ARBA00022729"/>
    </source>
</evidence>
<feature type="domain" description="Partial AB-hydrolase lipase" evidence="9">
    <location>
        <begin position="21"/>
        <end position="81"/>
    </location>
</feature>
<keyword evidence="8" id="KW-0458">Lysosome</keyword>
<keyword evidence="3" id="KW-0732">Signal</keyword>
<comment type="subcellular location">
    <subcellularLocation>
        <location evidence="1">Lysosome lumen</location>
    </subcellularLocation>
</comment>
<name>A0A158PRQ3_BRUPA</name>
<dbReference type="GO" id="GO:0043202">
    <property type="term" value="C:lysosomal lumen"/>
    <property type="evidence" value="ECO:0007669"/>
    <property type="project" value="UniProtKB-SubCell"/>
</dbReference>